<comment type="caution">
    <text evidence="1">The sequence shown here is derived from an EMBL/GenBank/DDBJ whole genome shotgun (WGS) entry which is preliminary data.</text>
</comment>
<dbReference type="Gene3D" id="3.30.200.20">
    <property type="entry name" value="Phosphorylase Kinase, domain 1"/>
    <property type="match status" value="1"/>
</dbReference>
<reference evidence="1 2" key="1">
    <citation type="submission" date="2024-05" db="EMBL/GenBank/DDBJ databases">
        <title>Genome sequencing and assembly of Indian major carp, Cirrhinus mrigala (Hamilton, 1822).</title>
        <authorList>
            <person name="Mohindra V."/>
            <person name="Chowdhury L.M."/>
            <person name="Lal K."/>
            <person name="Jena J.K."/>
        </authorList>
    </citation>
    <scope>NUCLEOTIDE SEQUENCE [LARGE SCALE GENOMIC DNA]</scope>
    <source>
        <strain evidence="1">CM1030</strain>
        <tissue evidence="1">Blood</tissue>
    </source>
</reference>
<accession>A0ABD0RR01</accession>
<name>A0ABD0RR01_CIRMR</name>
<proteinExistence type="predicted"/>
<dbReference type="AlphaFoldDB" id="A0ABD0RR01"/>
<feature type="non-terminal residue" evidence="1">
    <location>
        <position position="1"/>
    </location>
</feature>
<organism evidence="1 2">
    <name type="scientific">Cirrhinus mrigala</name>
    <name type="common">Mrigala</name>
    <dbReference type="NCBI Taxonomy" id="683832"/>
    <lineage>
        <taxon>Eukaryota</taxon>
        <taxon>Metazoa</taxon>
        <taxon>Chordata</taxon>
        <taxon>Craniata</taxon>
        <taxon>Vertebrata</taxon>
        <taxon>Euteleostomi</taxon>
        <taxon>Actinopterygii</taxon>
        <taxon>Neopterygii</taxon>
        <taxon>Teleostei</taxon>
        <taxon>Ostariophysi</taxon>
        <taxon>Cypriniformes</taxon>
        <taxon>Cyprinidae</taxon>
        <taxon>Labeoninae</taxon>
        <taxon>Labeonini</taxon>
        <taxon>Cirrhinus</taxon>
    </lineage>
</organism>
<keyword evidence="2" id="KW-1185">Reference proteome</keyword>
<gene>
    <name evidence="1" type="ORF">M9458_003938</name>
</gene>
<dbReference type="Proteomes" id="UP001529510">
    <property type="component" value="Unassembled WGS sequence"/>
</dbReference>
<evidence type="ECO:0000313" key="2">
    <source>
        <dbReference type="Proteomes" id="UP001529510"/>
    </source>
</evidence>
<sequence>QADGLCRKLEKPCEKPKAQKPWDKDAWEISKESIKMVKKLGAGQFGEVWM</sequence>
<evidence type="ECO:0000313" key="1">
    <source>
        <dbReference type="EMBL" id="KAL0200751.1"/>
    </source>
</evidence>
<feature type="non-terminal residue" evidence="1">
    <location>
        <position position="50"/>
    </location>
</feature>
<dbReference type="EMBL" id="JAMKFB020000002">
    <property type="protein sequence ID" value="KAL0200751.1"/>
    <property type="molecule type" value="Genomic_DNA"/>
</dbReference>
<protein>
    <submittedName>
        <fullName evidence="1">Uncharacterized protein</fullName>
    </submittedName>
</protein>